<dbReference type="Proteomes" id="UP000246483">
    <property type="component" value="Unassembled WGS sequence"/>
</dbReference>
<feature type="chain" id="PRO_5016451365" evidence="1">
    <location>
        <begin position="21"/>
        <end position="153"/>
    </location>
</feature>
<reference evidence="3 4" key="1">
    <citation type="submission" date="2018-05" db="EMBL/GenBank/DDBJ databases">
        <title>Genomic Encyclopedia of Type Strains, Phase IV (KMG-IV): sequencing the most valuable type-strain genomes for metagenomic binning, comparative biology and taxonomic classification.</title>
        <authorList>
            <person name="Goeker M."/>
        </authorList>
    </citation>
    <scope>NUCLEOTIDE SEQUENCE [LARGE SCALE GENOMIC DNA]</scope>
    <source>
        <strain evidence="3 4">DSM 26006</strain>
    </source>
</reference>
<dbReference type="InterPro" id="IPR016568">
    <property type="entry name" value="Sulphur_oxidation_SoxY"/>
</dbReference>
<sequence length="153" mass="15897">MQRRTLIASALALPATSALARQAAAPADPLAPNPAELRRAMEAFTQGRTPLTEGLELQVPALADNPGAVPLKVRVGLPITDEDWCEEIIVLAERNPSPLACRLRFTPAAGAAEAAVRVRLAQSQTVHALARMKSGTLLAASQAVTVAASGCGM</sequence>
<dbReference type="Pfam" id="PF13501">
    <property type="entry name" value="SoxY"/>
    <property type="match status" value="1"/>
</dbReference>
<evidence type="ECO:0000313" key="4">
    <source>
        <dbReference type="Proteomes" id="UP000246483"/>
    </source>
</evidence>
<evidence type="ECO:0000313" key="3">
    <source>
        <dbReference type="EMBL" id="PWW47786.1"/>
    </source>
</evidence>
<dbReference type="PIRSF" id="PIRSF010312">
    <property type="entry name" value="Sulphur_oxidation_SoxY"/>
    <property type="match status" value="1"/>
</dbReference>
<feature type="signal peptide" evidence="1">
    <location>
        <begin position="1"/>
        <end position="20"/>
    </location>
</feature>
<feature type="domain" description="Ig-like SoxY" evidence="2">
    <location>
        <begin position="43"/>
        <end position="151"/>
    </location>
</feature>
<dbReference type="AlphaFoldDB" id="A0A317RCZ1"/>
<name>A0A317RCZ1_9BURK</name>
<dbReference type="RefSeq" id="WP_110012045.1">
    <property type="nucleotide sequence ID" value="NZ_QGUB01000002.1"/>
</dbReference>
<keyword evidence="1" id="KW-0732">Signal</keyword>
<protein>
    <submittedName>
        <fullName evidence="3">Thiosulfate-binding protein SoxY</fullName>
    </submittedName>
</protein>
<gene>
    <name evidence="3" type="ORF">DFR36_102162</name>
</gene>
<dbReference type="Gene3D" id="2.60.40.2470">
    <property type="entry name" value="SoxY domain"/>
    <property type="match status" value="1"/>
</dbReference>
<dbReference type="OrthoDB" id="8688936at2"/>
<dbReference type="InterPro" id="IPR038162">
    <property type="entry name" value="SoxY_sf"/>
</dbReference>
<evidence type="ECO:0000259" key="2">
    <source>
        <dbReference type="Pfam" id="PF13501"/>
    </source>
</evidence>
<comment type="caution">
    <text evidence="3">The sequence shown here is derived from an EMBL/GenBank/DDBJ whole genome shotgun (WGS) entry which is preliminary data.</text>
</comment>
<organism evidence="3 4">
    <name type="scientific">Melaminivora alkalimesophila</name>
    <dbReference type="NCBI Taxonomy" id="1165852"/>
    <lineage>
        <taxon>Bacteria</taxon>
        <taxon>Pseudomonadati</taxon>
        <taxon>Pseudomonadota</taxon>
        <taxon>Betaproteobacteria</taxon>
        <taxon>Burkholderiales</taxon>
        <taxon>Comamonadaceae</taxon>
        <taxon>Melaminivora</taxon>
    </lineage>
</organism>
<accession>A0A317RCZ1</accession>
<dbReference type="InterPro" id="IPR032711">
    <property type="entry name" value="SoxY"/>
</dbReference>
<dbReference type="EMBL" id="QGUB01000002">
    <property type="protein sequence ID" value="PWW47786.1"/>
    <property type="molecule type" value="Genomic_DNA"/>
</dbReference>
<proteinExistence type="predicted"/>
<keyword evidence="4" id="KW-1185">Reference proteome</keyword>
<evidence type="ECO:0000256" key="1">
    <source>
        <dbReference type="SAM" id="SignalP"/>
    </source>
</evidence>